<organism evidence="1 2">
    <name type="scientific">Prunus persica</name>
    <name type="common">Peach</name>
    <name type="synonym">Amygdalus persica</name>
    <dbReference type="NCBI Taxonomy" id="3760"/>
    <lineage>
        <taxon>Eukaryota</taxon>
        <taxon>Viridiplantae</taxon>
        <taxon>Streptophyta</taxon>
        <taxon>Embryophyta</taxon>
        <taxon>Tracheophyta</taxon>
        <taxon>Spermatophyta</taxon>
        <taxon>Magnoliopsida</taxon>
        <taxon>eudicotyledons</taxon>
        <taxon>Gunneridae</taxon>
        <taxon>Pentapetalae</taxon>
        <taxon>rosids</taxon>
        <taxon>fabids</taxon>
        <taxon>Rosales</taxon>
        <taxon>Rosaceae</taxon>
        <taxon>Amygdaloideae</taxon>
        <taxon>Amygdaleae</taxon>
        <taxon>Prunus</taxon>
    </lineage>
</organism>
<dbReference type="Gramene" id="ONI15880">
    <property type="protein sequence ID" value="ONI15880"/>
    <property type="gene ID" value="PRUPE_3G066600"/>
</dbReference>
<evidence type="ECO:0000313" key="2">
    <source>
        <dbReference type="Proteomes" id="UP000006882"/>
    </source>
</evidence>
<name>A0A251PXN3_PRUPE</name>
<gene>
    <name evidence="1" type="ORF">PRUPE_3G066600</name>
</gene>
<proteinExistence type="predicted"/>
<reference evidence="1 2" key="1">
    <citation type="journal article" date="2013" name="Nat. Genet.">
        <title>The high-quality draft genome of peach (Prunus persica) identifies unique patterns of genetic diversity, domestication and genome evolution.</title>
        <authorList>
            <consortium name="International Peach Genome Initiative"/>
            <person name="Verde I."/>
            <person name="Abbott A.G."/>
            <person name="Scalabrin S."/>
            <person name="Jung S."/>
            <person name="Shu S."/>
            <person name="Marroni F."/>
            <person name="Zhebentyayeva T."/>
            <person name="Dettori M.T."/>
            <person name="Grimwood J."/>
            <person name="Cattonaro F."/>
            <person name="Zuccolo A."/>
            <person name="Rossini L."/>
            <person name="Jenkins J."/>
            <person name="Vendramin E."/>
            <person name="Meisel L.A."/>
            <person name="Decroocq V."/>
            <person name="Sosinski B."/>
            <person name="Prochnik S."/>
            <person name="Mitros T."/>
            <person name="Policriti A."/>
            <person name="Cipriani G."/>
            <person name="Dondini L."/>
            <person name="Ficklin S."/>
            <person name="Goodstein D.M."/>
            <person name="Xuan P."/>
            <person name="Del Fabbro C."/>
            <person name="Aramini V."/>
            <person name="Copetti D."/>
            <person name="Gonzalez S."/>
            <person name="Horner D.S."/>
            <person name="Falchi R."/>
            <person name="Lucas S."/>
            <person name="Mica E."/>
            <person name="Maldonado J."/>
            <person name="Lazzari B."/>
            <person name="Bielenberg D."/>
            <person name="Pirona R."/>
            <person name="Miculan M."/>
            <person name="Barakat A."/>
            <person name="Testolin R."/>
            <person name="Stella A."/>
            <person name="Tartarini S."/>
            <person name="Tonutti P."/>
            <person name="Arus P."/>
            <person name="Orellana A."/>
            <person name="Wells C."/>
            <person name="Main D."/>
            <person name="Vizzotto G."/>
            <person name="Silva H."/>
            <person name="Salamini F."/>
            <person name="Schmutz J."/>
            <person name="Morgante M."/>
            <person name="Rokhsar D.S."/>
        </authorList>
    </citation>
    <scope>NUCLEOTIDE SEQUENCE [LARGE SCALE GENOMIC DNA]</scope>
    <source>
        <strain evidence="2">cv. Nemared</strain>
    </source>
</reference>
<sequence>MSFREFWGFFSREFLAKKDYQASQKKLVHHRYVFIQFHTRLKNCVRRLLRILGFFPPKEFLTKMDHQASQEKLAHRREFLTKKDYQASQKKLAHHRYVFLQFHTRLKNCVQFHIRLKNGL</sequence>
<dbReference type="AlphaFoldDB" id="A0A251PXN3"/>
<accession>A0A251PXN3</accession>
<dbReference type="EMBL" id="CM007653">
    <property type="protein sequence ID" value="ONI15880.1"/>
    <property type="molecule type" value="Genomic_DNA"/>
</dbReference>
<protein>
    <submittedName>
        <fullName evidence="1">Uncharacterized protein</fullName>
    </submittedName>
</protein>
<evidence type="ECO:0000313" key="1">
    <source>
        <dbReference type="EMBL" id="ONI15880.1"/>
    </source>
</evidence>
<keyword evidence="2" id="KW-1185">Reference proteome</keyword>
<dbReference type="Proteomes" id="UP000006882">
    <property type="component" value="Chromosome G3"/>
</dbReference>